<dbReference type="AlphaFoldDB" id="A0A0W0YCG6"/>
<gene>
    <name evidence="1" type="ORF">Lsai_3463</name>
</gene>
<comment type="caution">
    <text evidence="1">The sequence shown here is derived from an EMBL/GenBank/DDBJ whole genome shotgun (WGS) entry which is preliminary data.</text>
</comment>
<sequence>MLQKLEVKWTKYFVNDIECERDAIYQTILNRELYAGRIILSKKYHFESYEQNRVERTEWGYLEYKTTTSNHSENLSAQLSMITTHLLNTMEPTSETYKELIHKMIHAVDMFFEAENNHAQYSQQFRHALRDFLSFLNKYTVQSDASYNDFFSKLSIEYAIFLFDMLAFGISEGNDSNQRSLPSLEFDFSGLKVNWDEKVDNDQKAQFLTEYLSILLQQTDVFLSLWQKSDAFDDVAKHKIKNLFEEFKQVIRGFQNQKKWLDTSLPTVLKNMYSFFNQSQAKSEIDKQDIPSFSRNCTINSSYSTL</sequence>
<name>A0A0W0YCG6_9GAMM</name>
<dbReference type="Proteomes" id="UP000054621">
    <property type="component" value="Unassembled WGS sequence"/>
</dbReference>
<dbReference type="EMBL" id="LNYV01000037">
    <property type="protein sequence ID" value="KTD54641.1"/>
    <property type="molecule type" value="Genomic_DNA"/>
</dbReference>
<reference evidence="1 2" key="1">
    <citation type="submission" date="2015-11" db="EMBL/GenBank/DDBJ databases">
        <title>Genomic analysis of 38 Legionella species identifies large and diverse effector repertoires.</title>
        <authorList>
            <person name="Burstein D."/>
            <person name="Amaro F."/>
            <person name="Zusman T."/>
            <person name="Lifshitz Z."/>
            <person name="Cohen O."/>
            <person name="Gilbert J.A."/>
            <person name="Pupko T."/>
            <person name="Shuman H.A."/>
            <person name="Segal G."/>
        </authorList>
    </citation>
    <scope>NUCLEOTIDE SEQUENCE [LARGE SCALE GENOMIC DNA]</scope>
    <source>
        <strain evidence="1 2">Mt.St.Helens-4</strain>
    </source>
</reference>
<proteinExistence type="predicted"/>
<dbReference type="OrthoDB" id="5653332at2"/>
<accession>A0A0W0YCG6</accession>
<dbReference type="PATRIC" id="fig|28087.4.peg.3717"/>
<organism evidence="1 2">
    <name type="scientific">Legionella sainthelensi</name>
    <dbReference type="NCBI Taxonomy" id="28087"/>
    <lineage>
        <taxon>Bacteria</taxon>
        <taxon>Pseudomonadati</taxon>
        <taxon>Pseudomonadota</taxon>
        <taxon>Gammaproteobacteria</taxon>
        <taxon>Legionellales</taxon>
        <taxon>Legionellaceae</taxon>
        <taxon>Legionella</taxon>
    </lineage>
</organism>
<dbReference type="RefSeq" id="WP_051544780.1">
    <property type="nucleotide sequence ID" value="NZ_CAAAJE010000031.1"/>
</dbReference>
<evidence type="ECO:0000313" key="1">
    <source>
        <dbReference type="EMBL" id="KTD54641.1"/>
    </source>
</evidence>
<protein>
    <submittedName>
        <fullName evidence="1">Uncharacterized protein</fullName>
    </submittedName>
</protein>
<dbReference type="eggNOG" id="ENOG5031128">
    <property type="taxonomic scope" value="Bacteria"/>
</dbReference>
<evidence type="ECO:0000313" key="2">
    <source>
        <dbReference type="Proteomes" id="UP000054621"/>
    </source>
</evidence>